<dbReference type="Gene3D" id="1.10.287.830">
    <property type="entry name" value="putative peptidase helix hairpin domain like"/>
    <property type="match status" value="1"/>
</dbReference>
<evidence type="ECO:0000313" key="9">
    <source>
        <dbReference type="EMBL" id="TCP69752.1"/>
    </source>
</evidence>
<dbReference type="InterPro" id="IPR004438">
    <property type="entry name" value="Peptidase_M3B"/>
</dbReference>
<evidence type="ECO:0000313" key="10">
    <source>
        <dbReference type="Proteomes" id="UP000294746"/>
    </source>
</evidence>
<dbReference type="Pfam" id="PF08439">
    <property type="entry name" value="Peptidase_M3_N"/>
    <property type="match status" value="1"/>
</dbReference>
<evidence type="ECO:0000256" key="1">
    <source>
        <dbReference type="ARBA" id="ARBA00022670"/>
    </source>
</evidence>
<evidence type="ECO:0000256" key="6">
    <source>
        <dbReference type="RuleBase" id="RU368091"/>
    </source>
</evidence>
<dbReference type="Proteomes" id="UP000294746">
    <property type="component" value="Unassembled WGS sequence"/>
</dbReference>
<evidence type="ECO:0000256" key="4">
    <source>
        <dbReference type="ARBA" id="ARBA00022833"/>
    </source>
</evidence>
<dbReference type="GO" id="GO:0006508">
    <property type="term" value="P:proteolysis"/>
    <property type="evidence" value="ECO:0007669"/>
    <property type="project" value="UniProtKB-KW"/>
</dbReference>
<evidence type="ECO:0000259" key="7">
    <source>
        <dbReference type="Pfam" id="PF01432"/>
    </source>
</evidence>
<keyword evidence="1 6" id="KW-0645">Protease</keyword>
<dbReference type="InterPro" id="IPR045090">
    <property type="entry name" value="Pept_M3A_M3B"/>
</dbReference>
<feature type="domain" description="Oligopeptidase F N-terminal" evidence="8">
    <location>
        <begin position="118"/>
        <end position="187"/>
    </location>
</feature>
<comment type="function">
    <text evidence="6">Has oligopeptidase activity and degrades a variety of small bioactive peptides.</text>
</comment>
<dbReference type="Gene3D" id="1.20.140.70">
    <property type="entry name" value="Oligopeptidase f, N-terminal domain"/>
    <property type="match status" value="1"/>
</dbReference>
<keyword evidence="10" id="KW-1185">Reference proteome</keyword>
<evidence type="ECO:0000256" key="3">
    <source>
        <dbReference type="ARBA" id="ARBA00022801"/>
    </source>
</evidence>
<dbReference type="OrthoDB" id="9766487at2"/>
<evidence type="ECO:0000256" key="2">
    <source>
        <dbReference type="ARBA" id="ARBA00022723"/>
    </source>
</evidence>
<dbReference type="GO" id="GO:0046872">
    <property type="term" value="F:metal ion binding"/>
    <property type="evidence" value="ECO:0007669"/>
    <property type="project" value="UniProtKB-UniRule"/>
</dbReference>
<protein>
    <recommendedName>
        <fullName evidence="6">Oligopeptidase F</fullName>
        <ecNumber evidence="6">3.4.24.-</ecNumber>
    </recommendedName>
</protein>
<organism evidence="9 10">
    <name type="scientific">Baia soyae</name>
    <dbReference type="NCBI Taxonomy" id="1544746"/>
    <lineage>
        <taxon>Bacteria</taxon>
        <taxon>Bacillati</taxon>
        <taxon>Bacillota</taxon>
        <taxon>Bacilli</taxon>
        <taxon>Bacillales</taxon>
        <taxon>Thermoactinomycetaceae</taxon>
        <taxon>Baia</taxon>
    </lineage>
</organism>
<dbReference type="InterPro" id="IPR042088">
    <property type="entry name" value="OligoPept_F_C"/>
</dbReference>
<comment type="similarity">
    <text evidence="6">Belongs to the peptidase M3B family.</text>
</comment>
<dbReference type="InterPro" id="IPR013647">
    <property type="entry name" value="OligopepF_N_dom"/>
</dbReference>
<proteinExistence type="inferred from homology"/>
<dbReference type="GO" id="GO:0004222">
    <property type="term" value="F:metalloendopeptidase activity"/>
    <property type="evidence" value="ECO:0007669"/>
    <property type="project" value="UniProtKB-UniRule"/>
</dbReference>
<accession>A0A4R2SF01</accession>
<dbReference type="Pfam" id="PF01432">
    <property type="entry name" value="Peptidase_M3"/>
    <property type="match status" value="1"/>
</dbReference>
<dbReference type="SUPFAM" id="SSF55486">
    <property type="entry name" value="Metalloproteases ('zincins'), catalytic domain"/>
    <property type="match status" value="1"/>
</dbReference>
<keyword evidence="4 6" id="KW-0862">Zinc</keyword>
<keyword evidence="3 6" id="KW-0378">Hydrolase</keyword>
<dbReference type="NCBIfam" id="TIGR00181">
    <property type="entry name" value="pepF"/>
    <property type="match status" value="1"/>
</dbReference>
<dbReference type="GO" id="GO:0006518">
    <property type="term" value="P:peptide metabolic process"/>
    <property type="evidence" value="ECO:0007669"/>
    <property type="project" value="TreeGrafter"/>
</dbReference>
<keyword evidence="5 6" id="KW-0482">Metalloprotease</keyword>
<keyword evidence="2 6" id="KW-0479">Metal-binding</keyword>
<dbReference type="EC" id="3.4.24.-" evidence="6"/>
<sequence length="604" mass="69665">MESKAKKLPKRSEIAIPDTWRLEDIFATDDAWEQEYKDIKATLPGFAQFQGKLGSSADILFQALHIRDQVSERLGKVFVYARMRYDQDTTNSHYQAYNDRAASLMTDASNAMSYYRPEILAIPEEKVTSFAKDHEKLSLYGYELEILNRFRSHTLSEKEESLLAQASEVLGSSSRTFSYINNADIKFPSILDENGEEVEITHGRYIQLLESKDSRVRKEAFQAVYETYGKLRNTLASTLSGQVKKQNLIAKIRQYGSARQKALNDNQIPETVYDQLIETVHEHLPLLYRYFDIRKKALGLEELHLYDLFVPLTSELEMKVSYEEAKDLLLKGLHPLGDEYLQVLQTAFDNRWVDVYENQGKRSGAYSFGTYGTNPYILMNWQNSVDNLFTLAHEFGHSIHSYYTRKTQPHVYGDYSIFVAEVASTCNENLLNDYLLKNTTDPQKRLYLITHHLDKFRSTIVRQTMFAEFELLIHQKDQAGEALTADVLSQMYYDLNKKYFGEGVVVDPEIALEWARIPHFYYNFYVYQYSTGISAATALSKQILEEGQPAVDRYLDFLKAGSSQSPIDILKHAGVDMNSPEPIREAFVVFKEYLDELEMLLGQK</sequence>
<dbReference type="PANTHER" id="PTHR11804">
    <property type="entry name" value="PROTEASE M3 THIMET OLIGOPEPTIDASE-RELATED"/>
    <property type="match status" value="1"/>
</dbReference>
<comment type="caution">
    <text evidence="9">The sequence shown here is derived from an EMBL/GenBank/DDBJ whole genome shotgun (WGS) entry which is preliminary data.</text>
</comment>
<evidence type="ECO:0000259" key="8">
    <source>
        <dbReference type="Pfam" id="PF08439"/>
    </source>
</evidence>
<evidence type="ECO:0000256" key="5">
    <source>
        <dbReference type="ARBA" id="ARBA00023049"/>
    </source>
</evidence>
<dbReference type="CDD" id="cd09608">
    <property type="entry name" value="M3B_PepF"/>
    <property type="match status" value="1"/>
</dbReference>
<gene>
    <name evidence="9" type="ORF">EDD57_10668</name>
</gene>
<dbReference type="InterPro" id="IPR001567">
    <property type="entry name" value="Pept_M3A_M3B_dom"/>
</dbReference>
<dbReference type="Gene3D" id="1.10.1370.20">
    <property type="entry name" value="Oligoendopeptidase f, C-terminal domain"/>
    <property type="match status" value="1"/>
</dbReference>
<dbReference type="PANTHER" id="PTHR11804:SF84">
    <property type="entry name" value="SACCHAROLYSIN"/>
    <property type="match status" value="1"/>
</dbReference>
<comment type="cofactor">
    <cofactor evidence="6">
        <name>Zn(2+)</name>
        <dbReference type="ChEBI" id="CHEBI:29105"/>
    </cofactor>
    <text evidence="6">Binds 1 zinc ion.</text>
</comment>
<dbReference type="EMBL" id="SLXV01000006">
    <property type="protein sequence ID" value="TCP69752.1"/>
    <property type="molecule type" value="Genomic_DNA"/>
</dbReference>
<name>A0A4R2SF01_9BACL</name>
<dbReference type="RefSeq" id="WP_131848092.1">
    <property type="nucleotide sequence ID" value="NZ_SLXV01000006.1"/>
</dbReference>
<feature type="domain" description="Peptidase M3A/M3B catalytic" evidence="7">
    <location>
        <begin position="208"/>
        <end position="587"/>
    </location>
</feature>
<dbReference type="AlphaFoldDB" id="A0A4R2SF01"/>
<reference evidence="9 10" key="1">
    <citation type="submission" date="2019-03" db="EMBL/GenBank/DDBJ databases">
        <title>Genomic Encyclopedia of Type Strains, Phase IV (KMG-IV): sequencing the most valuable type-strain genomes for metagenomic binning, comparative biology and taxonomic classification.</title>
        <authorList>
            <person name="Goeker M."/>
        </authorList>
    </citation>
    <scope>NUCLEOTIDE SEQUENCE [LARGE SCALE GENOMIC DNA]</scope>
    <source>
        <strain evidence="9 10">DSM 46831</strain>
    </source>
</reference>